<feature type="region of interest" description="Disordered" evidence="1">
    <location>
        <begin position="183"/>
        <end position="231"/>
    </location>
</feature>
<evidence type="ECO:0000256" key="1">
    <source>
        <dbReference type="SAM" id="MobiDB-lite"/>
    </source>
</evidence>
<dbReference type="AlphaFoldDB" id="A0A6A5M0V1"/>
<evidence type="ECO:0000313" key="3">
    <source>
        <dbReference type="Proteomes" id="UP000447434"/>
    </source>
</evidence>
<name>A0A6A5M0V1_LUPAL</name>
<dbReference type="Proteomes" id="UP000447434">
    <property type="component" value="Chromosome 25"/>
</dbReference>
<organism evidence="2 3">
    <name type="scientific">Lupinus albus</name>
    <name type="common">White lupine</name>
    <name type="synonym">Lupinus termis</name>
    <dbReference type="NCBI Taxonomy" id="3870"/>
    <lineage>
        <taxon>Eukaryota</taxon>
        <taxon>Viridiplantae</taxon>
        <taxon>Streptophyta</taxon>
        <taxon>Embryophyta</taxon>
        <taxon>Tracheophyta</taxon>
        <taxon>Spermatophyta</taxon>
        <taxon>Magnoliopsida</taxon>
        <taxon>eudicotyledons</taxon>
        <taxon>Gunneridae</taxon>
        <taxon>Pentapetalae</taxon>
        <taxon>rosids</taxon>
        <taxon>fabids</taxon>
        <taxon>Fabales</taxon>
        <taxon>Fabaceae</taxon>
        <taxon>Papilionoideae</taxon>
        <taxon>50 kb inversion clade</taxon>
        <taxon>genistoids sensu lato</taxon>
        <taxon>core genistoids</taxon>
        <taxon>Genisteae</taxon>
        <taxon>Lupinus</taxon>
    </lineage>
</organism>
<reference evidence="3" key="1">
    <citation type="journal article" date="2020" name="Nat. Commun.">
        <title>Genome sequence of the cluster root forming white lupin.</title>
        <authorList>
            <person name="Hufnagel B."/>
            <person name="Marques A."/>
            <person name="Soriano A."/>
            <person name="Marques L."/>
            <person name="Divol F."/>
            <person name="Doumas P."/>
            <person name="Sallet E."/>
            <person name="Mancinotti D."/>
            <person name="Carrere S."/>
            <person name="Marande W."/>
            <person name="Arribat S."/>
            <person name="Keller J."/>
            <person name="Huneau C."/>
            <person name="Blein T."/>
            <person name="Aime D."/>
            <person name="Laguerre M."/>
            <person name="Taylor J."/>
            <person name="Schubert V."/>
            <person name="Nelson M."/>
            <person name="Geu-Flores F."/>
            <person name="Crespi M."/>
            <person name="Gallardo-Guerrero K."/>
            <person name="Delaux P.-M."/>
            <person name="Salse J."/>
            <person name="Berges H."/>
            <person name="Guyot R."/>
            <person name="Gouzy J."/>
            <person name="Peret B."/>
        </authorList>
    </citation>
    <scope>NUCLEOTIDE SEQUENCE [LARGE SCALE GENOMIC DNA]</scope>
    <source>
        <strain evidence="3">cv. Amiga</strain>
    </source>
</reference>
<feature type="compositionally biased region" description="Low complexity" evidence="1">
    <location>
        <begin position="211"/>
        <end position="227"/>
    </location>
</feature>
<dbReference type="OrthoDB" id="690068at2759"/>
<keyword evidence="3" id="KW-1185">Reference proteome</keyword>
<dbReference type="EMBL" id="WOCE01000025">
    <property type="protein sequence ID" value="KAE9585506.1"/>
    <property type="molecule type" value="Genomic_DNA"/>
</dbReference>
<protein>
    <submittedName>
        <fullName evidence="2">Uncharacterized protein</fullName>
    </submittedName>
</protein>
<comment type="caution">
    <text evidence="2">The sequence shown here is derived from an EMBL/GenBank/DDBJ whole genome shotgun (WGS) entry which is preliminary data.</text>
</comment>
<feature type="region of interest" description="Disordered" evidence="1">
    <location>
        <begin position="1"/>
        <end position="28"/>
    </location>
</feature>
<feature type="region of interest" description="Disordered" evidence="1">
    <location>
        <begin position="112"/>
        <end position="162"/>
    </location>
</feature>
<accession>A0A6A5M0V1</accession>
<gene>
    <name evidence="2" type="ORF">Lalb_Chr25g0289671</name>
</gene>
<proteinExistence type="predicted"/>
<evidence type="ECO:0000313" key="2">
    <source>
        <dbReference type="EMBL" id="KAE9585506.1"/>
    </source>
</evidence>
<sequence length="288" mass="31368">MQSQSHRPMRKPPPLPPSRISGDAIPAGTSIRPDAVNYNNNNNQNMFMQEDGITSWLHYPMDDPPLDQTFCADLLYAPPPTVNNNNHKDDNNNNNNIAMQTFGRNSQLTELRKCQKSVAPRPPIPPPRRTEQAAPANTSDFSYFSKHNARTEPGPSSSSRDIARESTMVDSCDTPFLAAEAAVSRYSEQTEGDGCGKSMSAATTSDGEGRGTTTFGMTSSAGGSSSSDEIDRKLTAEDRKGKVRVETVEWESQSECVVGCDTAATFSDTTSACLLCHLCAHTFQIFFI</sequence>